<keyword evidence="2" id="KW-0472">Membrane</keyword>
<dbReference type="Gene3D" id="1.10.510.10">
    <property type="entry name" value="Transferase(Phosphotransferase) domain 1"/>
    <property type="match status" value="1"/>
</dbReference>
<keyword evidence="2" id="KW-1003">Cell membrane</keyword>
<dbReference type="InterPro" id="IPR011009">
    <property type="entry name" value="Kinase-like_dom_sf"/>
</dbReference>
<dbReference type="AlphaFoldDB" id="A0A251T638"/>
<proteinExistence type="predicted"/>
<dbReference type="GO" id="GO:0005886">
    <property type="term" value="C:plasma membrane"/>
    <property type="evidence" value="ECO:0007669"/>
    <property type="project" value="UniProtKB-SubCell"/>
</dbReference>
<organism evidence="4 5">
    <name type="scientific">Helianthus annuus</name>
    <name type="common">Common sunflower</name>
    <dbReference type="NCBI Taxonomy" id="4232"/>
    <lineage>
        <taxon>Eukaryota</taxon>
        <taxon>Viridiplantae</taxon>
        <taxon>Streptophyta</taxon>
        <taxon>Embryophyta</taxon>
        <taxon>Tracheophyta</taxon>
        <taxon>Spermatophyta</taxon>
        <taxon>Magnoliopsida</taxon>
        <taxon>eudicotyledons</taxon>
        <taxon>Gunneridae</taxon>
        <taxon>Pentapetalae</taxon>
        <taxon>asterids</taxon>
        <taxon>campanulids</taxon>
        <taxon>Asterales</taxon>
        <taxon>Asteraceae</taxon>
        <taxon>Asteroideae</taxon>
        <taxon>Heliantheae alliance</taxon>
        <taxon>Heliantheae</taxon>
        <taxon>Helianthus</taxon>
    </lineage>
</organism>
<dbReference type="PROSITE" id="PS50011">
    <property type="entry name" value="PROTEIN_KINASE_DOM"/>
    <property type="match status" value="1"/>
</dbReference>
<gene>
    <name evidence="4" type="ORF">HannXRQ_Chr12g0382811</name>
</gene>
<dbReference type="InterPro" id="IPR000719">
    <property type="entry name" value="Prot_kinase_dom"/>
</dbReference>
<dbReference type="EMBL" id="CM007901">
    <property type="protein sequence ID" value="OTG06259.1"/>
    <property type="molecule type" value="Genomic_DNA"/>
</dbReference>
<name>A0A251T638_HELAN</name>
<reference evidence="5" key="1">
    <citation type="journal article" date="2017" name="Nature">
        <title>The sunflower genome provides insights into oil metabolism, flowering and Asterid evolution.</title>
        <authorList>
            <person name="Badouin H."/>
            <person name="Gouzy J."/>
            <person name="Grassa C.J."/>
            <person name="Murat F."/>
            <person name="Staton S.E."/>
            <person name="Cottret L."/>
            <person name="Lelandais-Briere C."/>
            <person name="Owens G.L."/>
            <person name="Carrere S."/>
            <person name="Mayjonade B."/>
            <person name="Legrand L."/>
            <person name="Gill N."/>
            <person name="Kane N.C."/>
            <person name="Bowers J.E."/>
            <person name="Hubner S."/>
            <person name="Bellec A."/>
            <person name="Berard A."/>
            <person name="Berges H."/>
            <person name="Blanchet N."/>
            <person name="Boniface M.C."/>
            <person name="Brunel D."/>
            <person name="Catrice O."/>
            <person name="Chaidir N."/>
            <person name="Claudel C."/>
            <person name="Donnadieu C."/>
            <person name="Faraut T."/>
            <person name="Fievet G."/>
            <person name="Helmstetter N."/>
            <person name="King M."/>
            <person name="Knapp S.J."/>
            <person name="Lai Z."/>
            <person name="Le Paslier M.C."/>
            <person name="Lippi Y."/>
            <person name="Lorenzon L."/>
            <person name="Mandel J.R."/>
            <person name="Marage G."/>
            <person name="Marchand G."/>
            <person name="Marquand E."/>
            <person name="Bret-Mestries E."/>
            <person name="Morien E."/>
            <person name="Nambeesan S."/>
            <person name="Nguyen T."/>
            <person name="Pegot-Espagnet P."/>
            <person name="Pouilly N."/>
            <person name="Raftis F."/>
            <person name="Sallet E."/>
            <person name="Schiex T."/>
            <person name="Thomas J."/>
            <person name="Vandecasteele C."/>
            <person name="Vares D."/>
            <person name="Vear F."/>
            <person name="Vautrin S."/>
            <person name="Crespi M."/>
            <person name="Mangin B."/>
            <person name="Burke J.M."/>
            <person name="Salse J."/>
            <person name="Munos S."/>
            <person name="Vincourt P."/>
            <person name="Rieseberg L.H."/>
            <person name="Langlade N.B."/>
        </authorList>
    </citation>
    <scope>NUCLEOTIDE SEQUENCE [LARGE SCALE GENOMIC DNA]</scope>
    <source>
        <strain evidence="5">cv. SF193</strain>
    </source>
</reference>
<comment type="subcellular location">
    <subcellularLocation>
        <location evidence="1">Cell membrane</location>
    </subcellularLocation>
</comment>
<dbReference type="Proteomes" id="UP000215914">
    <property type="component" value="Chromosome 12"/>
</dbReference>
<sequence>MIFLKPSGYVLIYSEVNFLGRISHPNVVKLLGYCREDRDLLLVYEFMKKGSLKNHLYGRGSAVQPLSWNLRLKIAIGAAQGLAFYTVHMTTSFTEILRPLIYLLRPLIYCSMGSCIICCSTIYIEPFPMDILFNYNAKISDFGLAKLGPPGRGSQGYAAPEYLATGHLYVQSDVYGFGVVLLELMMGLRALDPKRPGPQVNLVGWAKPLLPNRMKLKTIMDARMEGKYSSKGAIMLAQLILRCLEEEPRKRPAMKEVADILEQIYAIKVKT</sequence>
<protein>
    <recommendedName>
        <fullName evidence="3">Protein kinase domain-containing protein</fullName>
    </recommendedName>
</protein>
<keyword evidence="5" id="KW-1185">Reference proteome</keyword>
<evidence type="ECO:0000313" key="4">
    <source>
        <dbReference type="EMBL" id="OTG06259.1"/>
    </source>
</evidence>
<evidence type="ECO:0000313" key="5">
    <source>
        <dbReference type="Proteomes" id="UP000215914"/>
    </source>
</evidence>
<dbReference type="InterPro" id="IPR050823">
    <property type="entry name" value="Plant_Ser_Thr_Prot_Kinase"/>
</dbReference>
<dbReference type="PIRSF" id="PIRSF000654">
    <property type="entry name" value="Integrin-linked_kinase"/>
    <property type="match status" value="1"/>
</dbReference>
<feature type="domain" description="Protein kinase" evidence="3">
    <location>
        <begin position="1"/>
        <end position="266"/>
    </location>
</feature>
<dbReference type="GO" id="GO:0005524">
    <property type="term" value="F:ATP binding"/>
    <property type="evidence" value="ECO:0007669"/>
    <property type="project" value="InterPro"/>
</dbReference>
<evidence type="ECO:0000256" key="2">
    <source>
        <dbReference type="ARBA" id="ARBA00022475"/>
    </source>
</evidence>
<dbReference type="Gene3D" id="3.30.200.20">
    <property type="entry name" value="Phosphorylase Kinase, domain 1"/>
    <property type="match status" value="1"/>
</dbReference>
<dbReference type="InterPro" id="IPR001245">
    <property type="entry name" value="Ser-Thr/Tyr_kinase_cat_dom"/>
</dbReference>
<dbReference type="Pfam" id="PF07714">
    <property type="entry name" value="PK_Tyr_Ser-Thr"/>
    <property type="match status" value="2"/>
</dbReference>
<accession>A0A251T638</accession>
<dbReference type="InParanoid" id="A0A251T638"/>
<evidence type="ECO:0000256" key="1">
    <source>
        <dbReference type="ARBA" id="ARBA00004236"/>
    </source>
</evidence>
<dbReference type="PANTHER" id="PTHR45621">
    <property type="entry name" value="OS01G0588500 PROTEIN-RELATED"/>
    <property type="match status" value="1"/>
</dbReference>
<evidence type="ECO:0000259" key="3">
    <source>
        <dbReference type="PROSITE" id="PS50011"/>
    </source>
</evidence>
<dbReference type="SUPFAM" id="SSF56112">
    <property type="entry name" value="Protein kinase-like (PK-like)"/>
    <property type="match status" value="1"/>
</dbReference>
<dbReference type="GO" id="GO:0004672">
    <property type="term" value="F:protein kinase activity"/>
    <property type="evidence" value="ECO:0007669"/>
    <property type="project" value="InterPro"/>
</dbReference>